<proteinExistence type="predicted"/>
<dbReference type="AlphaFoldDB" id="G0W910"/>
<feature type="compositionally biased region" description="Low complexity" evidence="1">
    <location>
        <begin position="174"/>
        <end position="188"/>
    </location>
</feature>
<feature type="compositionally biased region" description="Polar residues" evidence="1">
    <location>
        <begin position="267"/>
        <end position="279"/>
    </location>
</feature>
<dbReference type="eggNOG" id="ENOG502SCCB">
    <property type="taxonomic scope" value="Eukaryota"/>
</dbReference>
<feature type="compositionally biased region" description="Basic and acidic residues" evidence="1">
    <location>
        <begin position="118"/>
        <end position="132"/>
    </location>
</feature>
<dbReference type="EMBL" id="HE580269">
    <property type="protein sequence ID" value="CCD24271.1"/>
    <property type="molecule type" value="Genomic_DNA"/>
</dbReference>
<dbReference type="OrthoDB" id="4038243at2759"/>
<feature type="compositionally biased region" description="Polar residues" evidence="1">
    <location>
        <begin position="189"/>
        <end position="201"/>
    </location>
</feature>
<dbReference type="HOGENOM" id="CLU_776314_0_0_1"/>
<accession>G0W910</accession>
<dbReference type="RefSeq" id="XP_003669514.1">
    <property type="nucleotide sequence ID" value="XM_003669466.1"/>
</dbReference>
<dbReference type="Proteomes" id="UP000000689">
    <property type="component" value="Chromosome 3"/>
</dbReference>
<keyword evidence="3" id="KW-1185">Reference proteome</keyword>
<protein>
    <submittedName>
        <fullName evidence="2">Uncharacterized protein</fullName>
    </submittedName>
</protein>
<evidence type="ECO:0000313" key="3">
    <source>
        <dbReference type="Proteomes" id="UP000000689"/>
    </source>
</evidence>
<feature type="compositionally biased region" description="Low complexity" evidence="1">
    <location>
        <begin position="373"/>
        <end position="382"/>
    </location>
</feature>
<feature type="compositionally biased region" description="Acidic residues" evidence="1">
    <location>
        <begin position="240"/>
        <end position="264"/>
    </location>
</feature>
<organism evidence="2 3">
    <name type="scientific">Naumovozyma dairenensis (strain ATCC 10597 / BCRC 20456 / CBS 421 / NBRC 0211 / NRRL Y-12639)</name>
    <name type="common">Saccharomyces dairenensis</name>
    <dbReference type="NCBI Taxonomy" id="1071378"/>
    <lineage>
        <taxon>Eukaryota</taxon>
        <taxon>Fungi</taxon>
        <taxon>Dikarya</taxon>
        <taxon>Ascomycota</taxon>
        <taxon>Saccharomycotina</taxon>
        <taxon>Saccharomycetes</taxon>
        <taxon>Saccharomycetales</taxon>
        <taxon>Saccharomycetaceae</taxon>
        <taxon>Naumovozyma</taxon>
    </lineage>
</organism>
<evidence type="ECO:0000313" key="2">
    <source>
        <dbReference type="EMBL" id="CCD24271.1"/>
    </source>
</evidence>
<dbReference type="GeneID" id="11496443"/>
<gene>
    <name evidence="2" type="primary">NDAI0C06120</name>
    <name evidence="2" type="ordered locus">NDAI_0C06120</name>
</gene>
<sequence>MFIDIKSSECNRENTDAGNELKKKGYTITSILCNNNNDIKVYNASAVESDKPLIIKILSHGTQNETPGSGLIDSFPLSNGGWCQVFAPNDRVQEGADYFSYCSEEEEVESIQEIADNKGKSEMQQETKKDDPEPILNYSKTNIPFTVKPQFLEPKGTGNRNNKCFPRTPMLHVSHSHNNNGSSVSTNGITKPSSSSATFKNVSKPIIRTPMPKCIEKLRKSAYDSITAESDDSSYTSYDSESESETDGDSASESESDTESEVEPSENTSNLNVTQNKQKSPIIKSVPKNMSTRLSPILQHVQLTPHHAYEQKQHHILIQTPLIQVFHDSSKRIRKTPIPHDCSIFSSKGLDLLNKENLATTTSTSPLAMPGYSNTNNSNNSSHGAMPKTDFQLKMVQSSMLKRRNSKCV</sequence>
<reference evidence="2 3" key="1">
    <citation type="journal article" date="2011" name="Proc. Natl. Acad. Sci. U.S.A.">
        <title>Evolutionary erosion of yeast sex chromosomes by mating-type switching accidents.</title>
        <authorList>
            <person name="Gordon J.L."/>
            <person name="Armisen D."/>
            <person name="Proux-Wera E."/>
            <person name="Oheigeartaigh S.S."/>
            <person name="Byrne K.P."/>
            <person name="Wolfe K.H."/>
        </authorList>
    </citation>
    <scope>NUCLEOTIDE SEQUENCE [LARGE SCALE GENOMIC DNA]</scope>
    <source>
        <strain evidence="3">ATCC 10597 / BCRC 20456 / CBS 421 / NBRC 0211 / NRRL Y-12639</strain>
    </source>
</reference>
<evidence type="ECO:0000256" key="1">
    <source>
        <dbReference type="SAM" id="MobiDB-lite"/>
    </source>
</evidence>
<name>G0W910_NAUDC</name>
<dbReference type="KEGG" id="ndi:NDAI_0C06120"/>
<feature type="region of interest" description="Disordered" evidence="1">
    <location>
        <begin position="226"/>
        <end position="288"/>
    </location>
</feature>
<dbReference type="OMA" id="CQTENIT"/>
<feature type="region of interest" description="Disordered" evidence="1">
    <location>
        <begin position="174"/>
        <end position="204"/>
    </location>
</feature>
<feature type="region of interest" description="Disordered" evidence="1">
    <location>
        <begin position="118"/>
        <end position="139"/>
    </location>
</feature>
<feature type="region of interest" description="Disordered" evidence="1">
    <location>
        <begin position="362"/>
        <end position="386"/>
    </location>
</feature>